<dbReference type="Pfam" id="PF01251">
    <property type="entry name" value="Ribosomal_S7e"/>
    <property type="match status" value="1"/>
</dbReference>
<evidence type="ECO:0000256" key="2">
    <source>
        <dbReference type="ARBA" id="ARBA00022980"/>
    </source>
</evidence>
<evidence type="ECO:0000256" key="3">
    <source>
        <dbReference type="ARBA" id="ARBA00023274"/>
    </source>
</evidence>
<comment type="similarity">
    <text evidence="1">Belongs to the eukaryotic ribosomal protein eS7 family.</text>
</comment>
<dbReference type="VEuPathDB" id="MicrosporidiaDB:NEQG_01296"/>
<dbReference type="InterPro" id="IPR000554">
    <property type="entry name" value="Ribosomal_eS7"/>
</dbReference>
<dbReference type="InParanoid" id="I3EHA9"/>
<dbReference type="OrthoDB" id="1724687at2759"/>
<protein>
    <recommendedName>
        <fullName evidence="6">40S ribosomal protein S7</fullName>
    </recommendedName>
</protein>
<sequence length="177" mass="19934">MSFKREDSNTTQNKQVVDLIRAAVNNASIPEEEYSTVKVTPIQKEGILTTTVAVSEGIMGAMKKQKAALIEKLESVLNGTVFIIRDRKVQMVEGKGGKQVIQSPITHAGYQERVVNDLVAPSHIVDRRTVIREDGSRLEKMIIEAKHKDEFSNRFEPMGVVFEEMFGKKALFMANYY</sequence>
<evidence type="ECO:0000313" key="5">
    <source>
        <dbReference type="Proteomes" id="UP000002872"/>
    </source>
</evidence>
<dbReference type="AlphaFoldDB" id="I3EHA9"/>
<accession>I3EHA9</accession>
<dbReference type="OMA" id="ITHTAYQ"/>
<dbReference type="GO" id="GO:1990904">
    <property type="term" value="C:ribonucleoprotein complex"/>
    <property type="evidence" value="ECO:0007669"/>
    <property type="project" value="UniProtKB-KW"/>
</dbReference>
<dbReference type="STRING" id="935791.I3EHA9"/>
<organism evidence="4 5">
    <name type="scientific">Nematocida parisii (strain ERTm3)</name>
    <name type="common">Nematode killer fungus</name>
    <dbReference type="NCBI Taxonomy" id="935791"/>
    <lineage>
        <taxon>Eukaryota</taxon>
        <taxon>Fungi</taxon>
        <taxon>Fungi incertae sedis</taxon>
        <taxon>Microsporidia</taxon>
        <taxon>Nematocida</taxon>
    </lineage>
</organism>
<reference evidence="4" key="1">
    <citation type="submission" date="2011-01" db="EMBL/GenBank/DDBJ databases">
        <title>The Genome Sequence of Nematocida parisii strain ERTm3.</title>
        <authorList>
            <consortium name="The Broad Institute Genome Sequencing Platform"/>
            <consortium name="The Broad Institute Genome Sequencing Center for Infectious Disease"/>
            <person name="Cuomo C."/>
            <person name="Troemel E."/>
            <person name="Young S.K."/>
            <person name="Zeng Q."/>
            <person name="Gargeya S."/>
            <person name="Fitzgerald M."/>
            <person name="Haas B."/>
            <person name="Abouelleil A."/>
            <person name="Alvarado L."/>
            <person name="Arachchi H.M."/>
            <person name="Berlin A."/>
            <person name="Chapman S.B."/>
            <person name="Gearin G."/>
            <person name="Goldberg J."/>
            <person name="Griggs A."/>
            <person name="Gujja S."/>
            <person name="Hansen M."/>
            <person name="Heiman D."/>
            <person name="Howarth C."/>
            <person name="Larimer J."/>
            <person name="Lui A."/>
            <person name="MacDonald P.J.P."/>
            <person name="McCowen C."/>
            <person name="Montmayeur A."/>
            <person name="Murphy C."/>
            <person name="Neiman D."/>
            <person name="Pearson M."/>
            <person name="Priest M."/>
            <person name="Roberts A."/>
            <person name="Saif S."/>
            <person name="Shea T."/>
            <person name="Sisk P."/>
            <person name="Stolte C."/>
            <person name="Sykes S."/>
            <person name="Wortman J."/>
            <person name="Nusbaum C."/>
            <person name="Birren B."/>
        </authorList>
    </citation>
    <scope>NUCLEOTIDE SEQUENCE</scope>
    <source>
        <strain evidence="4">ERTm3</strain>
    </source>
</reference>
<dbReference type="EMBL" id="GL870878">
    <property type="protein sequence ID" value="EIJ88606.1"/>
    <property type="molecule type" value="Genomic_DNA"/>
</dbReference>
<dbReference type="HOGENOM" id="CLU_1518291_0_0_1"/>
<evidence type="ECO:0000313" key="4">
    <source>
        <dbReference type="EMBL" id="EIJ88606.1"/>
    </source>
</evidence>
<evidence type="ECO:0008006" key="6">
    <source>
        <dbReference type="Google" id="ProtNLM"/>
    </source>
</evidence>
<keyword evidence="2" id="KW-0689">Ribosomal protein</keyword>
<keyword evidence="5" id="KW-1185">Reference proteome</keyword>
<evidence type="ECO:0000256" key="1">
    <source>
        <dbReference type="ARBA" id="ARBA00007820"/>
    </source>
</evidence>
<keyword evidence="3" id="KW-0687">Ribonucleoprotein</keyword>
<dbReference type="Proteomes" id="UP000002872">
    <property type="component" value="Unassembled WGS sequence"/>
</dbReference>
<gene>
    <name evidence="4" type="ORF">NEQG_01296</name>
</gene>
<dbReference type="GO" id="GO:0003735">
    <property type="term" value="F:structural constituent of ribosome"/>
    <property type="evidence" value="ECO:0007669"/>
    <property type="project" value="InterPro"/>
</dbReference>
<dbReference type="GO" id="GO:0005840">
    <property type="term" value="C:ribosome"/>
    <property type="evidence" value="ECO:0007669"/>
    <property type="project" value="UniProtKB-KW"/>
</dbReference>
<proteinExistence type="inferred from homology"/>
<name>I3EHA9_NEMP3</name>
<dbReference type="GO" id="GO:0006412">
    <property type="term" value="P:translation"/>
    <property type="evidence" value="ECO:0007669"/>
    <property type="project" value="InterPro"/>
</dbReference>